<name>A0A3B0XII0_9ZZZZ</name>
<accession>A0A3B0XII0</accession>
<reference evidence="1" key="1">
    <citation type="submission" date="2018-06" db="EMBL/GenBank/DDBJ databases">
        <authorList>
            <person name="Zhirakovskaya E."/>
        </authorList>
    </citation>
    <scope>NUCLEOTIDE SEQUENCE</scope>
</reference>
<evidence type="ECO:0000313" key="1">
    <source>
        <dbReference type="EMBL" id="VAW64450.1"/>
    </source>
</evidence>
<proteinExistence type="predicted"/>
<sequence>MALHHVEKVRIGAGKNLGDIIVDYGYSGSDAIVESIWEHCKNRDIRKKRGHHKNLQLGDTVYIPLIFSGNIIKRSKIEARWVEKKANGKKEKIKAAGMYLIIERSGFSSANLRWVQTIDQGNQPVGSTSSECVDPCPPDTNEPFYYDTGKEDYTRFGDKPEREVPTKEMGITRWRAVTSLVAVTGRRVTILATFYWGFDITPEAKLTLENVRKASPDEIKNHIELLRQGRGKNKKLFKGEGWTFRKSHKVSCLSFKFNPKHL</sequence>
<dbReference type="AlphaFoldDB" id="A0A3B0XII0"/>
<gene>
    <name evidence="1" type="ORF">MNBD_GAMMA08-2851</name>
</gene>
<dbReference type="EMBL" id="UOFH01000288">
    <property type="protein sequence ID" value="VAW64450.1"/>
    <property type="molecule type" value="Genomic_DNA"/>
</dbReference>
<organism evidence="1">
    <name type="scientific">hydrothermal vent metagenome</name>
    <dbReference type="NCBI Taxonomy" id="652676"/>
    <lineage>
        <taxon>unclassified sequences</taxon>
        <taxon>metagenomes</taxon>
        <taxon>ecological metagenomes</taxon>
    </lineage>
</organism>
<protein>
    <submittedName>
        <fullName evidence="1">Uncharacterized protein</fullName>
    </submittedName>
</protein>